<dbReference type="STRING" id="1283841.A0A084QJV7"/>
<dbReference type="SUPFAM" id="SSF55200">
    <property type="entry name" value="Translation initiation factor IF3, C-terminal domain"/>
    <property type="match status" value="1"/>
</dbReference>
<dbReference type="EMBL" id="KL660693">
    <property type="protein sequence ID" value="KFA64242.1"/>
    <property type="molecule type" value="Genomic_DNA"/>
</dbReference>
<keyword evidence="6" id="KW-1185">Reference proteome</keyword>
<dbReference type="PANTHER" id="PTHR10938:SF0">
    <property type="entry name" value="TRANSLATION INITIATION FACTOR IF-3, MITOCHONDRIAL"/>
    <property type="match status" value="1"/>
</dbReference>
<evidence type="ECO:0000256" key="2">
    <source>
        <dbReference type="ARBA" id="ARBA00022540"/>
    </source>
</evidence>
<dbReference type="GO" id="GO:0043022">
    <property type="term" value="F:ribosome binding"/>
    <property type="evidence" value="ECO:0007669"/>
    <property type="project" value="TreeGrafter"/>
</dbReference>
<dbReference type="GO" id="GO:0070124">
    <property type="term" value="P:mitochondrial translational initiation"/>
    <property type="evidence" value="ECO:0007669"/>
    <property type="project" value="TreeGrafter"/>
</dbReference>
<evidence type="ECO:0000313" key="6">
    <source>
        <dbReference type="Proteomes" id="UP000028524"/>
    </source>
</evidence>
<evidence type="ECO:0000256" key="1">
    <source>
        <dbReference type="ARBA" id="ARBA00005439"/>
    </source>
</evidence>
<dbReference type="InterPro" id="IPR036788">
    <property type="entry name" value="T_IF-3_C_sf"/>
</dbReference>
<protein>
    <recommendedName>
        <fullName evidence="7">Translation initiation factor 3 N-terminal domain-containing protein</fullName>
    </recommendedName>
</protein>
<reference evidence="5 6" key="1">
    <citation type="journal article" date="2014" name="BMC Genomics">
        <title>Comparative genome sequencing reveals chemotype-specific gene clusters in the toxigenic black mold Stachybotrys.</title>
        <authorList>
            <person name="Semeiks J."/>
            <person name="Borek D."/>
            <person name="Otwinowski Z."/>
            <person name="Grishin N.V."/>
        </authorList>
    </citation>
    <scope>NUCLEOTIDE SEQUENCE [LARGE SCALE GENOMIC DNA]</scope>
    <source>
        <strain evidence="5 6">IBT 40285</strain>
    </source>
</reference>
<evidence type="ECO:0008006" key="7">
    <source>
        <dbReference type="Google" id="ProtNLM"/>
    </source>
</evidence>
<keyword evidence="3" id="KW-0648">Protein biosynthesis</keyword>
<evidence type="ECO:0000256" key="3">
    <source>
        <dbReference type="ARBA" id="ARBA00022917"/>
    </source>
</evidence>
<dbReference type="Gene3D" id="3.30.110.10">
    <property type="entry name" value="Translation initiation factor 3 (IF-3), C-terminal domain"/>
    <property type="match status" value="1"/>
</dbReference>
<gene>
    <name evidence="5" type="ORF">S40285_06748</name>
</gene>
<dbReference type="InterPro" id="IPR001288">
    <property type="entry name" value="Translation_initiation_fac_3"/>
</dbReference>
<dbReference type="GO" id="GO:0003743">
    <property type="term" value="F:translation initiation factor activity"/>
    <property type="evidence" value="ECO:0007669"/>
    <property type="project" value="UniProtKB-KW"/>
</dbReference>
<dbReference type="OrthoDB" id="21573at2759"/>
<dbReference type="GO" id="GO:0032790">
    <property type="term" value="P:ribosome disassembly"/>
    <property type="evidence" value="ECO:0007669"/>
    <property type="project" value="TreeGrafter"/>
</dbReference>
<dbReference type="InParanoid" id="A0A084QJV7"/>
<evidence type="ECO:0000313" key="5">
    <source>
        <dbReference type="EMBL" id="KFA64242.1"/>
    </source>
</evidence>
<dbReference type="PANTHER" id="PTHR10938">
    <property type="entry name" value="TRANSLATION INITIATION FACTOR IF-3"/>
    <property type="match status" value="1"/>
</dbReference>
<sequence>MRGSQCLCNSRRALYRVFIAPIELREAAVAPRQLLPAFHARCAPTLPLHPQSLQWTRSLTNMRRPRGPQRSQPEPEEDDDDNKKPSHDPRFTTIEVIRKANRDRYPKDHEITDPRIMVIDDGPPEGPHSTRYVLSKLEADESLRMVEPYKPADPEHNKPASYAVCKIVNTKAEYARRRELKERKKDEKEAGRVKGKTKMVELTWSIGDNDLQTKLRQITKFLEGGMHVDVAIGKKKQSKIRVPVEDAQAVLKKVKEEMAKVGAKEVKGQEGAVGGILRMHYGPKA</sequence>
<name>A0A084QJV7_STAC4</name>
<accession>A0A084QJV7</accession>
<dbReference type="Proteomes" id="UP000028524">
    <property type="component" value="Unassembled WGS sequence"/>
</dbReference>
<dbReference type="OMA" id="MELTWAI"/>
<comment type="similarity">
    <text evidence="1">Belongs to the IF-3 family.</text>
</comment>
<proteinExistence type="inferred from homology"/>
<dbReference type="HOGENOM" id="CLU_062478_0_2_1"/>
<dbReference type="GO" id="GO:0005739">
    <property type="term" value="C:mitochondrion"/>
    <property type="evidence" value="ECO:0007669"/>
    <property type="project" value="TreeGrafter"/>
</dbReference>
<keyword evidence="2" id="KW-0396">Initiation factor</keyword>
<organism evidence="5 6">
    <name type="scientific">Stachybotrys chlorohalonatus (strain IBT 40285)</name>
    <dbReference type="NCBI Taxonomy" id="1283841"/>
    <lineage>
        <taxon>Eukaryota</taxon>
        <taxon>Fungi</taxon>
        <taxon>Dikarya</taxon>
        <taxon>Ascomycota</taxon>
        <taxon>Pezizomycotina</taxon>
        <taxon>Sordariomycetes</taxon>
        <taxon>Hypocreomycetidae</taxon>
        <taxon>Hypocreales</taxon>
        <taxon>Stachybotryaceae</taxon>
        <taxon>Stachybotrys</taxon>
    </lineage>
</organism>
<dbReference type="AlphaFoldDB" id="A0A084QJV7"/>
<evidence type="ECO:0000256" key="4">
    <source>
        <dbReference type="SAM" id="MobiDB-lite"/>
    </source>
</evidence>
<feature type="compositionally biased region" description="Basic and acidic residues" evidence="4">
    <location>
        <begin position="81"/>
        <end position="92"/>
    </location>
</feature>
<feature type="region of interest" description="Disordered" evidence="4">
    <location>
        <begin position="53"/>
        <end position="92"/>
    </location>
</feature>